<evidence type="ECO:0000313" key="15">
    <source>
        <dbReference type="Proteomes" id="UP000010469"/>
    </source>
</evidence>
<evidence type="ECO:0000256" key="11">
    <source>
        <dbReference type="HAMAP-Rule" id="MF_00442"/>
    </source>
</evidence>
<dbReference type="InterPro" id="IPR001650">
    <property type="entry name" value="Helicase_C-like"/>
</dbReference>
<evidence type="ECO:0000259" key="12">
    <source>
        <dbReference type="PROSITE" id="PS51192"/>
    </source>
</evidence>
<dbReference type="HOGENOM" id="CLU_006553_3_0_2"/>
<keyword evidence="6 11" id="KW-0238">DNA-binding</keyword>
<dbReference type="Gene3D" id="1.10.150.20">
    <property type="entry name" value="5' to 3' exonuclease, C-terminal subdomain"/>
    <property type="match status" value="1"/>
</dbReference>
<comment type="subunit">
    <text evidence="11">Monomer.</text>
</comment>
<dbReference type="CDD" id="cd18795">
    <property type="entry name" value="SF2_C_Ski2"/>
    <property type="match status" value="1"/>
</dbReference>
<comment type="similarity">
    <text evidence="11">Belongs to the helicase family. Hel308 subfamily.</text>
</comment>
<sequence length="706" mass="79913">MPNDITKKLMELMGYESLYPPQQMALEKDLENGKSLLIASPTASGKTFIALDAILNSLNKKKKRAIYTAPLRSIASQKYREFKRVEEMGYKVRLSIGDYEEGPPKSDILITTYERLDSIIRNSPNILNEIGSVVIDEVHYVDDEKRGPVLETLISKILYKNPELQIVALSATVPNAEEISKWINSDLVYSTWRPVPLYEGVYKDGLIKFIDGKTKEIETIAKEPSIDLIIDESNQGGQSLVFSQSRKRVVQLAKKSSSFYQYYKYDKNLAKNFSKKILSTNGPRSLREELSQLILKGVAYHHAGLSNEQRSIVEEAFERNAITAIFATPTLAAGVNLPARRVIVEEYYRFERGYRSPIKVSEYKQLAGRAGRPGLDPYGEAIIAAKKSDEFEDLFQIYIKGNLERLESKLSGLKGLRHSVLGAVASGIANDYESIYELHKKTLYYIQRGEKTITQLLKTAIKQLIDWELINEENKKLIPTNLGYVTSKTYLDPESIPILKNILNKIKKINETLILYIISSMPDINPFIVNKSEEDKIMDRVIEDAPELIDIIDWMGPDEVEIIKTMFVLKDWINEVSEDKISENYNIGPGDLASLTDNAKWVTRSLGEICEVLGLPSDVVGQFKLLEKRIENGVKTELLELVNIPEVGRVRARKLYNAGYKNLASLATANPKDLLKISGIGSSTVLKIMEYFNRESEVKDLKKDEE</sequence>
<dbReference type="InterPro" id="IPR048772">
    <property type="entry name" value="Hel308-like_dom4"/>
</dbReference>
<dbReference type="OrthoDB" id="371946at2157"/>
<dbReference type="GO" id="GO:0043138">
    <property type="term" value="F:3'-5' DNA helicase activity"/>
    <property type="evidence" value="ECO:0007669"/>
    <property type="project" value="UniProtKB-UniRule"/>
</dbReference>
<evidence type="ECO:0000256" key="8">
    <source>
        <dbReference type="ARBA" id="ARBA00023235"/>
    </source>
</evidence>
<dbReference type="GeneID" id="14211925"/>
<dbReference type="SUPFAM" id="SSF52540">
    <property type="entry name" value="P-loop containing nucleoside triphosphate hydrolases"/>
    <property type="match status" value="1"/>
</dbReference>
<dbReference type="Pfam" id="PF20470">
    <property type="entry name" value="HTH_61"/>
    <property type="match status" value="1"/>
</dbReference>
<dbReference type="SMART" id="SM00487">
    <property type="entry name" value="DEXDc"/>
    <property type="match status" value="1"/>
</dbReference>
<dbReference type="GO" id="GO:0005524">
    <property type="term" value="F:ATP binding"/>
    <property type="evidence" value="ECO:0007669"/>
    <property type="project" value="UniProtKB-UniRule"/>
</dbReference>
<keyword evidence="3 11" id="KW-0378">Hydrolase</keyword>
<protein>
    <recommendedName>
        <fullName evidence="11">ATP-dependent DNA helicase Hel308</fullName>
        <ecNumber evidence="11">5.6.2.4</ecNumber>
    </recommendedName>
    <alternativeName>
        <fullName evidence="11">DNA 3'-5' helicase Hel308</fullName>
    </alternativeName>
</protein>
<proteinExistence type="inferred from homology"/>
<dbReference type="PROSITE" id="PS51194">
    <property type="entry name" value="HELICASE_CTER"/>
    <property type="match status" value="1"/>
</dbReference>
<evidence type="ECO:0000256" key="6">
    <source>
        <dbReference type="ARBA" id="ARBA00023125"/>
    </source>
</evidence>
<dbReference type="GO" id="GO:0006281">
    <property type="term" value="P:DNA repair"/>
    <property type="evidence" value="ECO:0007669"/>
    <property type="project" value="UniProtKB-UniRule"/>
</dbReference>
<evidence type="ECO:0000256" key="4">
    <source>
        <dbReference type="ARBA" id="ARBA00022806"/>
    </source>
</evidence>
<dbReference type="STRING" id="1056495.Calag_0665"/>
<dbReference type="Gene3D" id="1.10.3380.30">
    <property type="match status" value="1"/>
</dbReference>
<feature type="binding site" evidence="11">
    <location>
        <position position="22"/>
    </location>
    <ligand>
        <name>ATP</name>
        <dbReference type="ChEBI" id="CHEBI:30616"/>
    </ligand>
</feature>
<dbReference type="InterPro" id="IPR022965">
    <property type="entry name" value="Helicase_Hel308"/>
</dbReference>
<dbReference type="InterPro" id="IPR003583">
    <property type="entry name" value="Hlx-hairpin-Hlx_DNA-bd_motif"/>
</dbReference>
<dbReference type="InParanoid" id="L0A969"/>
<dbReference type="Pfam" id="PF14520">
    <property type="entry name" value="HHH_5"/>
    <property type="match status" value="1"/>
</dbReference>
<dbReference type="InterPro" id="IPR011545">
    <property type="entry name" value="DEAD/DEAH_box_helicase_dom"/>
</dbReference>
<dbReference type="InterPro" id="IPR050474">
    <property type="entry name" value="Hel308_SKI2-like"/>
</dbReference>
<reference evidence="15" key="1">
    <citation type="submission" date="2012-03" db="EMBL/GenBank/DDBJ databases">
        <title>Complete genome of Caldisphaera lagunensis DSM 15908.</title>
        <authorList>
            <person name="Lucas S."/>
            <person name="Copeland A."/>
            <person name="Lapidus A."/>
            <person name="Glavina del Rio T."/>
            <person name="Dalin E."/>
            <person name="Tice H."/>
            <person name="Bruce D."/>
            <person name="Goodwin L."/>
            <person name="Pitluck S."/>
            <person name="Peters L."/>
            <person name="Mikhailova N."/>
            <person name="Teshima H."/>
            <person name="Kyrpides N."/>
            <person name="Mavromatis K."/>
            <person name="Ivanova N."/>
            <person name="Brettin T."/>
            <person name="Detter J.C."/>
            <person name="Han C."/>
            <person name="Larimer F."/>
            <person name="Land M."/>
            <person name="Hauser L."/>
            <person name="Markowitz V."/>
            <person name="Cheng J.-F."/>
            <person name="Hugenholtz P."/>
            <person name="Woyke T."/>
            <person name="Wu D."/>
            <person name="Spring S."/>
            <person name="Schroeder M."/>
            <person name="Brambilla E."/>
            <person name="Klenk H.-P."/>
            <person name="Eisen J.A."/>
        </authorList>
    </citation>
    <scope>NUCLEOTIDE SEQUENCE [LARGE SCALE GENOMIC DNA]</scope>
    <source>
        <strain evidence="15">DSM 15908 / JCM 11604 / IC-154</strain>
    </source>
</reference>
<gene>
    <name evidence="11" type="primary">hel308</name>
    <name evidence="14" type="ordered locus">Calag_0665</name>
</gene>
<evidence type="ECO:0000256" key="9">
    <source>
        <dbReference type="ARBA" id="ARBA00034617"/>
    </source>
</evidence>
<dbReference type="InterPro" id="IPR027417">
    <property type="entry name" value="P-loop_NTPase"/>
</dbReference>
<accession>L0A969</accession>
<dbReference type="InterPro" id="IPR036390">
    <property type="entry name" value="WH_DNA-bd_sf"/>
</dbReference>
<evidence type="ECO:0000259" key="13">
    <source>
        <dbReference type="PROSITE" id="PS51194"/>
    </source>
</evidence>
<keyword evidence="2 11" id="KW-0227">DNA damage</keyword>
<dbReference type="Pfam" id="PF00270">
    <property type="entry name" value="DEAD"/>
    <property type="match status" value="1"/>
</dbReference>
<feature type="domain" description="Helicase ATP-binding" evidence="12">
    <location>
        <begin position="27"/>
        <end position="191"/>
    </location>
</feature>
<dbReference type="eggNOG" id="arCOG00553">
    <property type="taxonomic scope" value="Archaea"/>
</dbReference>
<dbReference type="RefSeq" id="WP_015232314.1">
    <property type="nucleotide sequence ID" value="NC_019791.1"/>
</dbReference>
<dbReference type="SUPFAM" id="SSF158702">
    <property type="entry name" value="Sec63 N-terminal domain-like"/>
    <property type="match status" value="1"/>
</dbReference>
<comment type="catalytic activity">
    <reaction evidence="9 11">
        <text>Couples ATP hydrolysis with the unwinding of duplex DNA by translocating in the 3'-5' direction.</text>
        <dbReference type="EC" id="5.6.2.4"/>
    </reaction>
</comment>
<dbReference type="Pfam" id="PF21280">
    <property type="entry name" value="Helicase_dom4_arc"/>
    <property type="match status" value="1"/>
</dbReference>
<keyword evidence="5 11" id="KW-0067">ATP-binding</keyword>
<dbReference type="EC" id="5.6.2.4" evidence="11"/>
<evidence type="ECO:0000313" key="14">
    <source>
        <dbReference type="EMBL" id="AFZ70416.1"/>
    </source>
</evidence>
<dbReference type="EMBL" id="CP003378">
    <property type="protein sequence ID" value="AFZ70416.1"/>
    <property type="molecule type" value="Genomic_DNA"/>
</dbReference>
<dbReference type="InterPro" id="IPR014001">
    <property type="entry name" value="Helicase_ATP-bd"/>
</dbReference>
<dbReference type="GO" id="GO:0003677">
    <property type="term" value="F:DNA binding"/>
    <property type="evidence" value="ECO:0007669"/>
    <property type="project" value="UniProtKB-UniRule"/>
</dbReference>
<comment type="catalytic activity">
    <reaction evidence="10 11">
        <text>ATP + H2O = ADP + phosphate + H(+)</text>
        <dbReference type="Rhea" id="RHEA:13065"/>
        <dbReference type="ChEBI" id="CHEBI:15377"/>
        <dbReference type="ChEBI" id="CHEBI:15378"/>
        <dbReference type="ChEBI" id="CHEBI:30616"/>
        <dbReference type="ChEBI" id="CHEBI:43474"/>
        <dbReference type="ChEBI" id="CHEBI:456216"/>
        <dbReference type="EC" id="5.6.2.4"/>
    </reaction>
</comment>
<dbReference type="InterPro" id="IPR046931">
    <property type="entry name" value="HTH_61"/>
</dbReference>
<keyword evidence="8 11" id="KW-0413">Isomerase</keyword>
<dbReference type="FunCoup" id="L0A969">
    <property type="interactions" value="89"/>
</dbReference>
<keyword evidence="1 11" id="KW-0547">Nucleotide-binding</keyword>
<dbReference type="AlphaFoldDB" id="L0A969"/>
<feature type="domain" description="Helicase C-terminal" evidence="13">
    <location>
        <begin position="212"/>
        <end position="421"/>
    </location>
</feature>
<dbReference type="Gene3D" id="3.40.50.300">
    <property type="entry name" value="P-loop containing nucleotide triphosphate hydrolases"/>
    <property type="match status" value="2"/>
</dbReference>
<evidence type="ECO:0000256" key="2">
    <source>
        <dbReference type="ARBA" id="ARBA00022763"/>
    </source>
</evidence>
<dbReference type="HAMAP" id="MF_00442">
    <property type="entry name" value="Helicase_Hel308"/>
    <property type="match status" value="1"/>
</dbReference>
<evidence type="ECO:0000256" key="10">
    <source>
        <dbReference type="ARBA" id="ARBA00048988"/>
    </source>
</evidence>
<keyword evidence="4 11" id="KW-0347">Helicase</keyword>
<evidence type="ECO:0000256" key="1">
    <source>
        <dbReference type="ARBA" id="ARBA00022741"/>
    </source>
</evidence>
<keyword evidence="7 11" id="KW-0234">DNA repair</keyword>
<organism evidence="14 15">
    <name type="scientific">Caldisphaera lagunensis (strain DSM 15908 / JCM 11604 / ANMR 0165 / IC-154)</name>
    <dbReference type="NCBI Taxonomy" id="1056495"/>
    <lineage>
        <taxon>Archaea</taxon>
        <taxon>Thermoproteota</taxon>
        <taxon>Thermoprotei</taxon>
        <taxon>Acidilobales</taxon>
        <taxon>Caldisphaeraceae</taxon>
        <taxon>Caldisphaera</taxon>
    </lineage>
</organism>
<dbReference type="SUPFAM" id="SSF46785">
    <property type="entry name" value="Winged helix' DNA-binding domain"/>
    <property type="match status" value="1"/>
</dbReference>
<evidence type="ECO:0000256" key="5">
    <source>
        <dbReference type="ARBA" id="ARBA00022840"/>
    </source>
</evidence>
<dbReference type="SMART" id="SM00490">
    <property type="entry name" value="HELICc"/>
    <property type="match status" value="1"/>
</dbReference>
<dbReference type="SMART" id="SM00278">
    <property type="entry name" value="HhH1"/>
    <property type="match status" value="2"/>
</dbReference>
<dbReference type="KEGG" id="clg:Calag_0665"/>
<evidence type="ECO:0000256" key="3">
    <source>
        <dbReference type="ARBA" id="ARBA00022801"/>
    </source>
</evidence>
<name>L0A969_CALLD</name>
<dbReference type="PROSITE" id="PS51192">
    <property type="entry name" value="HELICASE_ATP_BIND_1"/>
    <property type="match status" value="1"/>
</dbReference>
<dbReference type="Proteomes" id="UP000010469">
    <property type="component" value="Chromosome"/>
</dbReference>
<keyword evidence="15" id="KW-1185">Reference proteome</keyword>
<evidence type="ECO:0000256" key="7">
    <source>
        <dbReference type="ARBA" id="ARBA00023204"/>
    </source>
</evidence>
<dbReference type="PANTHER" id="PTHR47961">
    <property type="entry name" value="DNA POLYMERASE THETA, PUTATIVE (AFU_ORTHOLOGUE AFUA_1G05260)-RELATED"/>
    <property type="match status" value="1"/>
</dbReference>
<dbReference type="Pfam" id="PF00271">
    <property type="entry name" value="Helicase_C"/>
    <property type="match status" value="1"/>
</dbReference>
<dbReference type="PANTHER" id="PTHR47961:SF10">
    <property type="entry name" value="ATP-DEPENDENT DNA HELICASE HEL308"/>
    <property type="match status" value="1"/>
</dbReference>
<dbReference type="GO" id="GO:0016887">
    <property type="term" value="F:ATP hydrolysis activity"/>
    <property type="evidence" value="ECO:0007669"/>
    <property type="project" value="RHEA"/>
</dbReference>
<comment type="function">
    <text evidence="11">DNA-dependent ATPase and 3'-5' DNA helicase that may be involved in repair of stalled replication forks.</text>
</comment>